<dbReference type="Proteomes" id="UP000727407">
    <property type="component" value="Unassembled WGS sequence"/>
</dbReference>
<evidence type="ECO:0000313" key="2">
    <source>
        <dbReference type="EMBL" id="KAF5901732.1"/>
    </source>
</evidence>
<feature type="region of interest" description="Disordered" evidence="1">
    <location>
        <begin position="71"/>
        <end position="111"/>
    </location>
</feature>
<sequence>GGPSFSRSVQRASCQTHVFPEVLRAWRFPHRAGARHQGQSHRLEGGDRKAGLSSLPAAVLRRPVRDVSPVRFLRPPGCTRHAGTRWQQNPAGHPSAHHPHKECPEHQEQTGDLHHAEGLAISHRVGRFGWRGSGAVLQTDPAHPQPVQEHK</sequence>
<keyword evidence="2" id="KW-0969">Cilium</keyword>
<dbReference type="AlphaFoldDB" id="A0A8J4UQ38"/>
<keyword evidence="2" id="KW-0282">Flagellum</keyword>
<evidence type="ECO:0000256" key="1">
    <source>
        <dbReference type="SAM" id="MobiDB-lite"/>
    </source>
</evidence>
<organism evidence="2 3">
    <name type="scientific">Clarias magur</name>
    <name type="common">Asian catfish</name>
    <name type="synonym">Macropteronotus magur</name>
    <dbReference type="NCBI Taxonomy" id="1594786"/>
    <lineage>
        <taxon>Eukaryota</taxon>
        <taxon>Metazoa</taxon>
        <taxon>Chordata</taxon>
        <taxon>Craniata</taxon>
        <taxon>Vertebrata</taxon>
        <taxon>Euteleostomi</taxon>
        <taxon>Actinopterygii</taxon>
        <taxon>Neopterygii</taxon>
        <taxon>Teleostei</taxon>
        <taxon>Ostariophysi</taxon>
        <taxon>Siluriformes</taxon>
        <taxon>Clariidae</taxon>
        <taxon>Clarias</taxon>
    </lineage>
</organism>
<reference evidence="2" key="1">
    <citation type="submission" date="2020-07" db="EMBL/GenBank/DDBJ databases">
        <title>Clarias magur genome sequencing, assembly and annotation.</title>
        <authorList>
            <person name="Kushwaha B."/>
            <person name="Kumar R."/>
            <person name="Das P."/>
            <person name="Joshi C.G."/>
            <person name="Kumar D."/>
            <person name="Nagpure N.S."/>
            <person name="Pandey M."/>
            <person name="Agarwal S."/>
            <person name="Srivastava S."/>
            <person name="Singh M."/>
            <person name="Sahoo L."/>
            <person name="Jayasankar P."/>
            <person name="Meher P.K."/>
            <person name="Koringa P.G."/>
            <person name="Iquebal M.A."/>
            <person name="Das S.P."/>
            <person name="Bit A."/>
            <person name="Patnaik S."/>
            <person name="Patel N."/>
            <person name="Shah T.M."/>
            <person name="Hinsu A."/>
            <person name="Jena J.K."/>
        </authorList>
    </citation>
    <scope>NUCLEOTIDE SEQUENCE</scope>
    <source>
        <strain evidence="2">CIFAMagur01</strain>
        <tissue evidence="2">Testis</tissue>
    </source>
</reference>
<evidence type="ECO:0000313" key="3">
    <source>
        <dbReference type="Proteomes" id="UP000727407"/>
    </source>
</evidence>
<feature type="non-terminal residue" evidence="2">
    <location>
        <position position="151"/>
    </location>
</feature>
<keyword evidence="2" id="KW-0966">Cell projection</keyword>
<name>A0A8J4UQ38_CLAMG</name>
<comment type="caution">
    <text evidence="2">The sequence shown here is derived from an EMBL/GenBank/DDBJ whole genome shotgun (WGS) entry which is preliminary data.</text>
</comment>
<gene>
    <name evidence="2" type="ORF">DAT39_008556</name>
</gene>
<keyword evidence="3" id="KW-1185">Reference proteome</keyword>
<protein>
    <submittedName>
        <fullName evidence="2">Cilia- and flagella-associated protein</fullName>
    </submittedName>
</protein>
<feature type="non-terminal residue" evidence="2">
    <location>
        <position position="1"/>
    </location>
</feature>
<feature type="compositionally biased region" description="Basic and acidic residues" evidence="1">
    <location>
        <begin position="41"/>
        <end position="50"/>
    </location>
</feature>
<feature type="region of interest" description="Disordered" evidence="1">
    <location>
        <begin position="32"/>
        <end position="56"/>
    </location>
</feature>
<feature type="compositionally biased region" description="Basic and acidic residues" evidence="1">
    <location>
        <begin position="101"/>
        <end position="111"/>
    </location>
</feature>
<proteinExistence type="predicted"/>
<accession>A0A8J4UQ38</accession>
<dbReference type="EMBL" id="QNUK01000106">
    <property type="protein sequence ID" value="KAF5901732.1"/>
    <property type="molecule type" value="Genomic_DNA"/>
</dbReference>